<feature type="compositionally biased region" description="Polar residues" evidence="7">
    <location>
        <begin position="243"/>
        <end position="255"/>
    </location>
</feature>
<keyword evidence="5" id="KW-0804">Transcription</keyword>
<feature type="domain" description="HTH myb-type" evidence="9">
    <location>
        <begin position="80"/>
        <end position="105"/>
    </location>
</feature>
<feature type="region of interest" description="Disordered" evidence="7">
    <location>
        <begin position="1"/>
        <end position="29"/>
    </location>
</feature>
<dbReference type="AlphaFoldDB" id="A0A1R3I5R2"/>
<dbReference type="InterPro" id="IPR017930">
    <property type="entry name" value="Myb_dom"/>
</dbReference>
<evidence type="ECO:0000256" key="5">
    <source>
        <dbReference type="ARBA" id="ARBA00023163"/>
    </source>
</evidence>
<accession>A0A1R3I5R2</accession>
<feature type="domain" description="Myb-like" evidence="8">
    <location>
        <begin position="23"/>
        <end position="75"/>
    </location>
</feature>
<dbReference type="Proteomes" id="UP000187203">
    <property type="component" value="Unassembled WGS sequence"/>
</dbReference>
<dbReference type="SMART" id="SM00717">
    <property type="entry name" value="SANT"/>
    <property type="match status" value="2"/>
</dbReference>
<feature type="domain" description="HTH myb-type" evidence="9">
    <location>
        <begin position="23"/>
        <end position="79"/>
    </location>
</feature>
<comment type="subcellular location">
    <subcellularLocation>
        <location evidence="1">Nucleus</location>
    </subcellularLocation>
</comment>
<keyword evidence="6" id="KW-0539">Nucleus</keyword>
<evidence type="ECO:0000313" key="11">
    <source>
        <dbReference type="Proteomes" id="UP000187203"/>
    </source>
</evidence>
<feature type="region of interest" description="Disordered" evidence="7">
    <location>
        <begin position="213"/>
        <end position="258"/>
    </location>
</feature>
<gene>
    <name evidence="10" type="ORF">COLO4_24930</name>
</gene>
<dbReference type="OrthoDB" id="2143914at2759"/>
<evidence type="ECO:0000256" key="6">
    <source>
        <dbReference type="ARBA" id="ARBA00023242"/>
    </source>
</evidence>
<sequence>MRKHYSDFSSHEEGSRRGNMRENSHLKKGPWTSAEDAILMDYVKKHGEGNWNAVQKHSGLSRCGKSCRLRWANHLRPDLKKGVFTPEEERRVIELHARLGNKWARMAAEADAFEIPRVEFENLELNQRFLSYTPGLLDIPANNTMLKQVAASPCSYGLMFPIARPNKRLRESVSNYLSTPNQLTENCYKKHLDEPFKLSSLYDSVLSTNEQSSFGIPPSSNSLLGSNLSPSEPMSGPNKLELPSNQYSDTQQDSWGNPPFPQPLIESFDTLIQSPPMEQAKSDGLTPQNSGLLEAVLYESQKFSKDDSCQQSSTASVLDDIGNHPHKQCEMEYEAHCDPNSPLAHSAASVFSEYTPVSGSSSDEHQFVDSILGCNGKTETSKQTAVSGLDDFLGTGQFGHNNGCAGNKPIVTDAIAALLGEDNCCGY</sequence>
<evidence type="ECO:0000256" key="7">
    <source>
        <dbReference type="SAM" id="MobiDB-lite"/>
    </source>
</evidence>
<dbReference type="PANTHER" id="PTHR47995:SF18">
    <property type="entry name" value="TRANSCRIPTION FACTOR MYB65"/>
    <property type="match status" value="1"/>
</dbReference>
<evidence type="ECO:0000256" key="3">
    <source>
        <dbReference type="ARBA" id="ARBA00023015"/>
    </source>
</evidence>
<evidence type="ECO:0000256" key="2">
    <source>
        <dbReference type="ARBA" id="ARBA00022737"/>
    </source>
</evidence>
<dbReference type="SUPFAM" id="SSF46689">
    <property type="entry name" value="Homeodomain-like"/>
    <property type="match status" value="1"/>
</dbReference>
<protein>
    <submittedName>
        <fullName evidence="10">Uncharacterized protein</fullName>
    </submittedName>
</protein>
<dbReference type="GO" id="GO:0005634">
    <property type="term" value="C:nucleus"/>
    <property type="evidence" value="ECO:0007669"/>
    <property type="project" value="UniProtKB-SubCell"/>
</dbReference>
<organism evidence="10 11">
    <name type="scientific">Corchorus olitorius</name>
    <dbReference type="NCBI Taxonomy" id="93759"/>
    <lineage>
        <taxon>Eukaryota</taxon>
        <taxon>Viridiplantae</taxon>
        <taxon>Streptophyta</taxon>
        <taxon>Embryophyta</taxon>
        <taxon>Tracheophyta</taxon>
        <taxon>Spermatophyta</taxon>
        <taxon>Magnoliopsida</taxon>
        <taxon>eudicotyledons</taxon>
        <taxon>Gunneridae</taxon>
        <taxon>Pentapetalae</taxon>
        <taxon>rosids</taxon>
        <taxon>malvids</taxon>
        <taxon>Malvales</taxon>
        <taxon>Malvaceae</taxon>
        <taxon>Grewioideae</taxon>
        <taxon>Apeibeae</taxon>
        <taxon>Corchorus</taxon>
    </lineage>
</organism>
<keyword evidence="11" id="KW-1185">Reference proteome</keyword>
<evidence type="ECO:0000256" key="1">
    <source>
        <dbReference type="ARBA" id="ARBA00004123"/>
    </source>
</evidence>
<dbReference type="PROSITE" id="PS50090">
    <property type="entry name" value="MYB_LIKE"/>
    <property type="match status" value="1"/>
</dbReference>
<evidence type="ECO:0000259" key="9">
    <source>
        <dbReference type="PROSITE" id="PS51294"/>
    </source>
</evidence>
<keyword evidence="4" id="KW-0238">DNA-binding</keyword>
<dbReference type="FunFam" id="1.10.10.60:FF:000001">
    <property type="entry name" value="MYB-related transcription factor"/>
    <property type="match status" value="1"/>
</dbReference>
<feature type="compositionally biased region" description="Low complexity" evidence="7">
    <location>
        <begin position="217"/>
        <end position="231"/>
    </location>
</feature>
<dbReference type="InterPro" id="IPR009057">
    <property type="entry name" value="Homeodomain-like_sf"/>
</dbReference>
<dbReference type="Pfam" id="PF00249">
    <property type="entry name" value="Myb_DNA-binding"/>
    <property type="match status" value="2"/>
</dbReference>
<dbReference type="PROSITE" id="PS51294">
    <property type="entry name" value="HTH_MYB"/>
    <property type="match status" value="2"/>
</dbReference>
<dbReference type="InterPro" id="IPR001005">
    <property type="entry name" value="SANT/Myb"/>
</dbReference>
<reference evidence="11" key="1">
    <citation type="submission" date="2013-09" db="EMBL/GenBank/DDBJ databases">
        <title>Corchorus olitorius genome sequencing.</title>
        <authorList>
            <person name="Alam M."/>
            <person name="Haque M.S."/>
            <person name="Islam M.S."/>
            <person name="Emdad E.M."/>
            <person name="Islam M.M."/>
            <person name="Ahmed B."/>
            <person name="Halim A."/>
            <person name="Hossen Q.M.M."/>
            <person name="Hossain M.Z."/>
            <person name="Ahmed R."/>
            <person name="Khan M.M."/>
            <person name="Islam R."/>
            <person name="Rashid M.M."/>
            <person name="Khan S.A."/>
            <person name="Rahman M.S."/>
            <person name="Alam M."/>
            <person name="Yahiya A.S."/>
            <person name="Khan M.S."/>
            <person name="Azam M.S."/>
            <person name="Haque T."/>
            <person name="Lashkar M.Z.H."/>
            <person name="Akhand A.I."/>
            <person name="Morshed G."/>
            <person name="Roy S."/>
            <person name="Uddin K.S."/>
            <person name="Rabeya T."/>
            <person name="Hossain A.S."/>
            <person name="Chowdhury A."/>
            <person name="Snigdha A.R."/>
            <person name="Mortoza M.S."/>
            <person name="Matin S.A."/>
            <person name="Hoque S.M.E."/>
            <person name="Islam M.K."/>
            <person name="Roy D.K."/>
            <person name="Haider R."/>
            <person name="Moosa M.M."/>
            <person name="Elias S.M."/>
            <person name="Hasan A.M."/>
            <person name="Jahan S."/>
            <person name="Shafiuddin M."/>
            <person name="Mahmood N."/>
            <person name="Shommy N.S."/>
        </authorList>
    </citation>
    <scope>NUCLEOTIDE SEQUENCE [LARGE SCALE GENOMIC DNA]</scope>
    <source>
        <strain evidence="11">cv. O-4</strain>
    </source>
</reference>
<proteinExistence type="predicted"/>
<dbReference type="STRING" id="93759.A0A1R3I5R2"/>
<keyword evidence="2" id="KW-0677">Repeat</keyword>
<dbReference type="Gene3D" id="1.10.10.60">
    <property type="entry name" value="Homeodomain-like"/>
    <property type="match status" value="2"/>
</dbReference>
<feature type="compositionally biased region" description="Basic and acidic residues" evidence="7">
    <location>
        <begin position="1"/>
        <end position="25"/>
    </location>
</feature>
<name>A0A1R3I5R2_9ROSI</name>
<dbReference type="GO" id="GO:0003677">
    <property type="term" value="F:DNA binding"/>
    <property type="evidence" value="ECO:0007669"/>
    <property type="project" value="UniProtKB-KW"/>
</dbReference>
<dbReference type="EMBL" id="AWUE01018851">
    <property type="protein sequence ID" value="OMO77945.1"/>
    <property type="molecule type" value="Genomic_DNA"/>
</dbReference>
<dbReference type="CDD" id="cd00167">
    <property type="entry name" value="SANT"/>
    <property type="match status" value="1"/>
</dbReference>
<evidence type="ECO:0000256" key="4">
    <source>
        <dbReference type="ARBA" id="ARBA00023125"/>
    </source>
</evidence>
<evidence type="ECO:0000259" key="8">
    <source>
        <dbReference type="PROSITE" id="PS50090"/>
    </source>
</evidence>
<comment type="caution">
    <text evidence="10">The sequence shown here is derived from an EMBL/GenBank/DDBJ whole genome shotgun (WGS) entry which is preliminary data.</text>
</comment>
<dbReference type="PANTHER" id="PTHR47995">
    <property type="entry name" value="TRANSCRIPTION FACTOR MYB33-RELATED"/>
    <property type="match status" value="1"/>
</dbReference>
<keyword evidence="3" id="KW-0805">Transcription regulation</keyword>
<evidence type="ECO:0000313" key="10">
    <source>
        <dbReference type="EMBL" id="OMO77945.1"/>
    </source>
</evidence>